<accession>A0A432MJG2</accession>
<dbReference type="InterPro" id="IPR037165">
    <property type="entry name" value="AldOxase/xan_DH_Mopterin-bd_sf"/>
</dbReference>
<evidence type="ECO:0000259" key="1">
    <source>
        <dbReference type="Pfam" id="PF20256"/>
    </source>
</evidence>
<gene>
    <name evidence="2" type="ORF">TsocGM_12905</name>
</gene>
<reference evidence="2 3" key="1">
    <citation type="submission" date="2018-12" db="EMBL/GenBank/DDBJ databases">
        <authorList>
            <person name="Toschakov S.V."/>
        </authorList>
    </citation>
    <scope>NUCLEOTIDE SEQUENCE [LARGE SCALE GENOMIC DNA]</scope>
    <source>
        <strain evidence="2 3">GM2012</strain>
    </source>
</reference>
<dbReference type="Pfam" id="PF20256">
    <property type="entry name" value="MoCoBD_2"/>
    <property type="match status" value="1"/>
</dbReference>
<protein>
    <submittedName>
        <fullName evidence="2">Xanthine dehydrogenase family protein molybdopterin-binding subunit</fullName>
    </submittedName>
</protein>
<dbReference type="Gene3D" id="3.30.365.10">
    <property type="entry name" value="Aldehyde oxidase/xanthine dehydrogenase, molybdopterin binding domain"/>
    <property type="match status" value="1"/>
</dbReference>
<proteinExistence type="predicted"/>
<dbReference type="PANTHER" id="PTHR47495">
    <property type="entry name" value="ALDEHYDE DEHYDROGENASE"/>
    <property type="match status" value="1"/>
</dbReference>
<dbReference type="AlphaFoldDB" id="A0A432MJG2"/>
<keyword evidence="3" id="KW-1185">Reference proteome</keyword>
<comment type="caution">
    <text evidence="2">The sequence shown here is derived from an EMBL/GenBank/DDBJ whole genome shotgun (WGS) entry which is preliminary data.</text>
</comment>
<dbReference type="InterPro" id="IPR046867">
    <property type="entry name" value="AldOxase/xan_DH_MoCoBD2"/>
</dbReference>
<feature type="domain" description="Aldehyde oxidase/xanthine dehydrogenase second molybdopterin binding" evidence="1">
    <location>
        <begin position="37"/>
        <end position="117"/>
    </location>
</feature>
<dbReference type="Proteomes" id="UP000280296">
    <property type="component" value="Unassembled WGS sequence"/>
</dbReference>
<dbReference type="GO" id="GO:0016491">
    <property type="term" value="F:oxidoreductase activity"/>
    <property type="evidence" value="ECO:0007669"/>
    <property type="project" value="InterPro"/>
</dbReference>
<dbReference type="InterPro" id="IPR052516">
    <property type="entry name" value="N-heterocyclic_Hydroxylase"/>
</dbReference>
<dbReference type="EMBL" id="RYZH01000023">
    <property type="protein sequence ID" value="RUL87276.1"/>
    <property type="molecule type" value="Genomic_DNA"/>
</dbReference>
<sequence length="172" mass="17890">MEDVLEAAVEGFGWEGATSSESGRGVGLACGREKGGFVASVAEVAVDPASGDVAVVRAVTAFECGAIVNPMHLRNQVEGAVVQGMGGALFERIRFEDGRILSNRFSRYRVPRTMDLPKLKIVLLDRPDLPPSGAGETPIVAIAPAIGNAIFAATGVRLRSMPMVPDGLKAGG</sequence>
<organism evidence="2 3">
    <name type="scientific">Tautonia sociabilis</name>
    <dbReference type="NCBI Taxonomy" id="2080755"/>
    <lineage>
        <taxon>Bacteria</taxon>
        <taxon>Pseudomonadati</taxon>
        <taxon>Planctomycetota</taxon>
        <taxon>Planctomycetia</taxon>
        <taxon>Isosphaerales</taxon>
        <taxon>Isosphaeraceae</taxon>
        <taxon>Tautonia</taxon>
    </lineage>
</organism>
<dbReference type="PANTHER" id="PTHR47495:SF1">
    <property type="entry name" value="BLL3820 PROTEIN"/>
    <property type="match status" value="1"/>
</dbReference>
<evidence type="ECO:0000313" key="3">
    <source>
        <dbReference type="Proteomes" id="UP000280296"/>
    </source>
</evidence>
<name>A0A432MJG2_9BACT</name>
<reference evidence="2 3" key="2">
    <citation type="submission" date="2019-01" db="EMBL/GenBank/DDBJ databases">
        <title>Tautonia sociabilis, a novel thermotolerant planctomycete of Isosphaeraceae family, isolated from a 4000 m deep subterranean habitat.</title>
        <authorList>
            <person name="Kovaleva O.L."/>
            <person name="Elcheninov A.G."/>
            <person name="Van Heerden E."/>
            <person name="Toshchakov S.V."/>
            <person name="Novikov A."/>
            <person name="Bonch-Osmolovskaya E.A."/>
            <person name="Kublanov I.V."/>
        </authorList>
    </citation>
    <scope>NUCLEOTIDE SEQUENCE [LARGE SCALE GENOMIC DNA]</scope>
    <source>
        <strain evidence="2 3">GM2012</strain>
    </source>
</reference>
<dbReference type="SUPFAM" id="SSF56003">
    <property type="entry name" value="Molybdenum cofactor-binding domain"/>
    <property type="match status" value="1"/>
</dbReference>
<evidence type="ECO:0000313" key="2">
    <source>
        <dbReference type="EMBL" id="RUL87276.1"/>
    </source>
</evidence>